<sequence length="235" mass="25773">MPLDWSWKKVHNGLSRRRKLLAVVLGGFVLPWAGFVLLAQKVRLAGGFAHDKTVLAFLRQSATPGQDKLAVALTDLGDSGPMITLGVLVALSLTLRRHRRQAVVFTAAVGGSMVLTQVLKALFARPRPDLWVSIKPVHTFSFPSGHAMDTAALATAGIFLLWQFRARWLAWPWLPLFALGVGWSRMYLGVHYPSDVLAGWLSATGWVTGVYLLFAPVFQELSQAPEAVNEPPRAV</sequence>
<dbReference type="SMART" id="SM00014">
    <property type="entry name" value="acidPPc"/>
    <property type="match status" value="1"/>
</dbReference>
<dbReference type="GO" id="GO:0005886">
    <property type="term" value="C:plasma membrane"/>
    <property type="evidence" value="ECO:0007669"/>
    <property type="project" value="UniProtKB-SubCell"/>
</dbReference>
<name>A0A927GKE4_9BACT</name>
<dbReference type="PANTHER" id="PTHR14969">
    <property type="entry name" value="SPHINGOSINE-1-PHOSPHATE PHOSPHOHYDROLASE"/>
    <property type="match status" value="1"/>
</dbReference>
<evidence type="ECO:0000256" key="2">
    <source>
        <dbReference type="ARBA" id="ARBA00022475"/>
    </source>
</evidence>
<evidence type="ECO:0000256" key="7">
    <source>
        <dbReference type="SAM" id="Phobius"/>
    </source>
</evidence>
<keyword evidence="6 7" id="KW-0472">Membrane</keyword>
<dbReference type="InterPro" id="IPR036938">
    <property type="entry name" value="PAP2/HPO_sf"/>
</dbReference>
<dbReference type="Gene3D" id="1.20.144.10">
    <property type="entry name" value="Phosphatidic acid phosphatase type 2/haloperoxidase"/>
    <property type="match status" value="2"/>
</dbReference>
<keyword evidence="2" id="KW-1003">Cell membrane</keyword>
<comment type="subcellular location">
    <subcellularLocation>
        <location evidence="1">Cell membrane</location>
        <topology evidence="1">Multi-pass membrane protein</topology>
    </subcellularLocation>
</comment>
<dbReference type="InterPro" id="IPR000326">
    <property type="entry name" value="PAP2/HPO"/>
</dbReference>
<organism evidence="9 10">
    <name type="scientific">Hymenobacter montanus</name>
    <dbReference type="NCBI Taxonomy" id="2771359"/>
    <lineage>
        <taxon>Bacteria</taxon>
        <taxon>Pseudomonadati</taxon>
        <taxon>Bacteroidota</taxon>
        <taxon>Cytophagia</taxon>
        <taxon>Cytophagales</taxon>
        <taxon>Hymenobacteraceae</taxon>
        <taxon>Hymenobacter</taxon>
    </lineage>
</organism>
<feature type="transmembrane region" description="Helical" evidence="7">
    <location>
        <begin position="169"/>
        <end position="190"/>
    </location>
</feature>
<feature type="transmembrane region" description="Helical" evidence="7">
    <location>
        <begin position="79"/>
        <end position="95"/>
    </location>
</feature>
<feature type="transmembrane region" description="Helical" evidence="7">
    <location>
        <begin position="20"/>
        <end position="39"/>
    </location>
</feature>
<evidence type="ECO:0000256" key="1">
    <source>
        <dbReference type="ARBA" id="ARBA00004651"/>
    </source>
</evidence>
<evidence type="ECO:0000256" key="5">
    <source>
        <dbReference type="ARBA" id="ARBA00022989"/>
    </source>
</evidence>
<feature type="domain" description="Phosphatidic acid phosphatase type 2/haloperoxidase" evidence="8">
    <location>
        <begin position="100"/>
        <end position="211"/>
    </location>
</feature>
<dbReference type="AlphaFoldDB" id="A0A927GKE4"/>
<evidence type="ECO:0000313" key="10">
    <source>
        <dbReference type="Proteomes" id="UP000612233"/>
    </source>
</evidence>
<feature type="transmembrane region" description="Helical" evidence="7">
    <location>
        <begin position="143"/>
        <end position="162"/>
    </location>
</feature>
<evidence type="ECO:0000259" key="8">
    <source>
        <dbReference type="SMART" id="SM00014"/>
    </source>
</evidence>
<keyword evidence="10" id="KW-1185">Reference proteome</keyword>
<evidence type="ECO:0000256" key="3">
    <source>
        <dbReference type="ARBA" id="ARBA00022692"/>
    </source>
</evidence>
<gene>
    <name evidence="9" type="ORF">IC235_16515</name>
</gene>
<dbReference type="EMBL" id="JACXAD010000020">
    <property type="protein sequence ID" value="MBD2769493.1"/>
    <property type="molecule type" value="Genomic_DNA"/>
</dbReference>
<protein>
    <submittedName>
        <fullName evidence="9">Phosphatase PAP2 family protein</fullName>
    </submittedName>
</protein>
<dbReference type="RefSeq" id="WP_191006304.1">
    <property type="nucleotide sequence ID" value="NZ_JACXAD010000020.1"/>
</dbReference>
<evidence type="ECO:0000256" key="4">
    <source>
        <dbReference type="ARBA" id="ARBA00022801"/>
    </source>
</evidence>
<dbReference type="Pfam" id="PF01569">
    <property type="entry name" value="PAP2"/>
    <property type="match status" value="1"/>
</dbReference>
<keyword evidence="5 7" id="KW-1133">Transmembrane helix</keyword>
<accession>A0A927GKE4</accession>
<evidence type="ECO:0000313" key="9">
    <source>
        <dbReference type="EMBL" id="MBD2769493.1"/>
    </source>
</evidence>
<feature type="transmembrane region" description="Helical" evidence="7">
    <location>
        <begin position="196"/>
        <end position="214"/>
    </location>
</feature>
<dbReference type="SUPFAM" id="SSF48317">
    <property type="entry name" value="Acid phosphatase/Vanadium-dependent haloperoxidase"/>
    <property type="match status" value="1"/>
</dbReference>
<keyword evidence="3 7" id="KW-0812">Transmembrane</keyword>
<feature type="transmembrane region" description="Helical" evidence="7">
    <location>
        <begin position="102"/>
        <end position="123"/>
    </location>
</feature>
<evidence type="ECO:0000256" key="6">
    <source>
        <dbReference type="ARBA" id="ARBA00023136"/>
    </source>
</evidence>
<keyword evidence="4" id="KW-0378">Hydrolase</keyword>
<comment type="caution">
    <text evidence="9">The sequence shown here is derived from an EMBL/GenBank/DDBJ whole genome shotgun (WGS) entry which is preliminary data.</text>
</comment>
<proteinExistence type="predicted"/>
<dbReference type="GO" id="GO:0016787">
    <property type="term" value="F:hydrolase activity"/>
    <property type="evidence" value="ECO:0007669"/>
    <property type="project" value="UniProtKB-KW"/>
</dbReference>
<dbReference type="CDD" id="cd03392">
    <property type="entry name" value="PAP2_like_2"/>
    <property type="match status" value="1"/>
</dbReference>
<dbReference type="Proteomes" id="UP000612233">
    <property type="component" value="Unassembled WGS sequence"/>
</dbReference>
<dbReference type="PANTHER" id="PTHR14969:SF62">
    <property type="entry name" value="DECAPRENYLPHOSPHORYL-5-PHOSPHORIBOSE PHOSPHATASE RV3807C-RELATED"/>
    <property type="match status" value="1"/>
</dbReference>
<reference evidence="9" key="1">
    <citation type="submission" date="2020-09" db="EMBL/GenBank/DDBJ databases">
        <authorList>
            <person name="Kim M.K."/>
        </authorList>
    </citation>
    <scope>NUCLEOTIDE SEQUENCE</scope>
    <source>
        <strain evidence="9">BT664</strain>
    </source>
</reference>